<dbReference type="EMBL" id="BLKZ01000001">
    <property type="protein sequence ID" value="GFG92627.1"/>
    <property type="molecule type" value="Genomic_DNA"/>
</dbReference>
<name>A0A7I9YVM9_MYCBU</name>
<dbReference type="SMART" id="SM00347">
    <property type="entry name" value="HTH_MARR"/>
    <property type="match status" value="1"/>
</dbReference>
<dbReference type="Pfam" id="PF12802">
    <property type="entry name" value="MarR_2"/>
    <property type="match status" value="1"/>
</dbReference>
<protein>
    <recommendedName>
        <fullName evidence="1">HTH marR-type domain-containing protein</fullName>
    </recommendedName>
</protein>
<feature type="domain" description="HTH marR-type" evidence="1">
    <location>
        <begin position="11"/>
        <end position="146"/>
    </location>
</feature>
<dbReference type="RefSeq" id="WP_163717207.1">
    <property type="nucleotide sequence ID" value="NZ_BLKZ01000001.1"/>
</dbReference>
<dbReference type="InterPro" id="IPR036390">
    <property type="entry name" value="WH_DNA-bd_sf"/>
</dbReference>
<keyword evidence="3" id="KW-1185">Reference proteome</keyword>
<dbReference type="InterPro" id="IPR036388">
    <property type="entry name" value="WH-like_DNA-bd_sf"/>
</dbReference>
<dbReference type="AlphaFoldDB" id="A0A7I9YVM9"/>
<dbReference type="Proteomes" id="UP000465360">
    <property type="component" value="Unassembled WGS sequence"/>
</dbReference>
<dbReference type="PANTHER" id="PTHR33164">
    <property type="entry name" value="TRANSCRIPTIONAL REGULATOR, MARR FAMILY"/>
    <property type="match status" value="1"/>
</dbReference>
<dbReference type="PROSITE" id="PS50995">
    <property type="entry name" value="HTH_MARR_2"/>
    <property type="match status" value="1"/>
</dbReference>
<evidence type="ECO:0000259" key="1">
    <source>
        <dbReference type="PROSITE" id="PS50995"/>
    </source>
</evidence>
<comment type="caution">
    <text evidence="2">The sequence shown here is derived from an EMBL/GenBank/DDBJ whole genome shotgun (WGS) entry which is preliminary data.</text>
</comment>
<dbReference type="InterPro" id="IPR039422">
    <property type="entry name" value="MarR/SlyA-like"/>
</dbReference>
<dbReference type="InterPro" id="IPR000835">
    <property type="entry name" value="HTH_MarR-typ"/>
</dbReference>
<proteinExistence type="predicted"/>
<gene>
    <name evidence="2" type="ORF">MBOU_46690</name>
</gene>
<dbReference type="GO" id="GO:0003700">
    <property type="term" value="F:DNA-binding transcription factor activity"/>
    <property type="evidence" value="ECO:0007669"/>
    <property type="project" value="InterPro"/>
</dbReference>
<dbReference type="GO" id="GO:0006950">
    <property type="term" value="P:response to stress"/>
    <property type="evidence" value="ECO:0007669"/>
    <property type="project" value="TreeGrafter"/>
</dbReference>
<evidence type="ECO:0000313" key="2">
    <source>
        <dbReference type="EMBL" id="GFG92627.1"/>
    </source>
</evidence>
<sequence>MVVETGFKAFQTDLGQALRMAWWSYLHRIDAEMESAGYPERSYPINYVFALYAQPGPMTISEMSRQFTISRQAASKIVAALREREYVTVTASTTDQREKIVELTPKAIDHVTARLEAASALDRDVRARIGDEGLAELCRLLDQVCQAAIGEAGADPINRYRSPKLW</sequence>
<organism evidence="2 3">
    <name type="scientific">Mycobacterium bourgelatii</name>
    <dbReference type="NCBI Taxonomy" id="1273442"/>
    <lineage>
        <taxon>Bacteria</taxon>
        <taxon>Bacillati</taxon>
        <taxon>Actinomycetota</taxon>
        <taxon>Actinomycetes</taxon>
        <taxon>Mycobacteriales</taxon>
        <taxon>Mycobacteriaceae</taxon>
        <taxon>Mycobacterium</taxon>
    </lineage>
</organism>
<dbReference type="SUPFAM" id="SSF46785">
    <property type="entry name" value="Winged helix' DNA-binding domain"/>
    <property type="match status" value="1"/>
</dbReference>
<accession>A0A7I9YVM9</accession>
<reference evidence="2 3" key="1">
    <citation type="journal article" date="2019" name="Emerg. Microbes Infect.">
        <title>Comprehensive subspecies identification of 175 nontuberculous mycobacteria species based on 7547 genomic profiles.</title>
        <authorList>
            <person name="Matsumoto Y."/>
            <person name="Kinjo T."/>
            <person name="Motooka D."/>
            <person name="Nabeya D."/>
            <person name="Jung N."/>
            <person name="Uechi K."/>
            <person name="Horii T."/>
            <person name="Iida T."/>
            <person name="Fujita J."/>
            <person name="Nakamura S."/>
        </authorList>
    </citation>
    <scope>NUCLEOTIDE SEQUENCE [LARGE SCALE GENOMIC DNA]</scope>
    <source>
        <strain evidence="2 3">JCM 30725</strain>
    </source>
</reference>
<evidence type="ECO:0000313" key="3">
    <source>
        <dbReference type="Proteomes" id="UP000465360"/>
    </source>
</evidence>
<dbReference type="Gene3D" id="1.10.10.10">
    <property type="entry name" value="Winged helix-like DNA-binding domain superfamily/Winged helix DNA-binding domain"/>
    <property type="match status" value="1"/>
</dbReference>
<dbReference type="PANTHER" id="PTHR33164:SF57">
    <property type="entry name" value="MARR-FAMILY TRANSCRIPTIONAL REGULATOR"/>
    <property type="match status" value="1"/>
</dbReference>